<name>A0A094YHH7_9PROT</name>
<comment type="caution">
    <text evidence="1">The sequence shown here is derived from an EMBL/GenBank/DDBJ whole genome shotgun (WGS) entry which is preliminary data.</text>
</comment>
<sequence length="47" mass="5350">MDEFEQCVRAGMPDGAIVERMAWSLDMPQHCLEVCRLERLTVLTVIG</sequence>
<reference evidence="1 2" key="1">
    <citation type="submission" date="2014-06" db="EMBL/GenBank/DDBJ databases">
        <title>Functional and comparative genomic analyses of the Drosophila gut microbiota identify candidate symbiosis factors.</title>
        <authorList>
            <person name="Newell P.D."/>
            <person name="Chaston J.M."/>
            <person name="Douglas A.E."/>
        </authorList>
    </citation>
    <scope>NUCLEOTIDE SEQUENCE [LARGE SCALE GENOMIC DNA]</scope>
    <source>
        <strain evidence="1 2">DmCS_006</strain>
    </source>
</reference>
<evidence type="ECO:0000313" key="1">
    <source>
        <dbReference type="EMBL" id="KGB21500.1"/>
    </source>
</evidence>
<dbReference type="AlphaFoldDB" id="A0A094YHH7"/>
<dbReference type="PATRIC" id="fig|104102.7.peg.2698"/>
<keyword evidence="2" id="KW-1185">Reference proteome</keyword>
<proteinExistence type="predicted"/>
<dbReference type="EMBL" id="JOKM01000098">
    <property type="protein sequence ID" value="KGB21500.1"/>
    <property type="molecule type" value="Genomic_DNA"/>
</dbReference>
<evidence type="ECO:0000313" key="2">
    <source>
        <dbReference type="Proteomes" id="UP000029448"/>
    </source>
</evidence>
<gene>
    <name evidence="1" type="ORF">AtDm6_2734</name>
</gene>
<accession>A0A094YHH7</accession>
<protein>
    <submittedName>
        <fullName evidence="1">Uncharacterized protein</fullName>
    </submittedName>
</protein>
<dbReference type="Proteomes" id="UP000029448">
    <property type="component" value="Unassembled WGS sequence"/>
</dbReference>
<organism evidence="1 2">
    <name type="scientific">Acetobacter tropicalis</name>
    <dbReference type="NCBI Taxonomy" id="104102"/>
    <lineage>
        <taxon>Bacteria</taxon>
        <taxon>Pseudomonadati</taxon>
        <taxon>Pseudomonadota</taxon>
        <taxon>Alphaproteobacteria</taxon>
        <taxon>Acetobacterales</taxon>
        <taxon>Acetobacteraceae</taxon>
        <taxon>Acetobacter</taxon>
    </lineage>
</organism>